<dbReference type="PATRIC" id="fig|1346330.5.peg.2945"/>
<evidence type="ECO:0000313" key="1">
    <source>
        <dbReference type="EMBL" id="ERJ58396.1"/>
    </source>
</evidence>
<name>U2H9H6_9SPHI</name>
<dbReference type="AlphaFoldDB" id="U2H9H6"/>
<reference evidence="1 2" key="1">
    <citation type="journal article" date="2013" name="Genome Announc.">
        <title>The Draft Genome Sequence of Sphingomonas paucimobilis Strain HER1398 (Proteobacteria), Host to the Giant PAU Phage, Indicates That It Is a Member of the Genus Sphingobacterium (Bacteroidetes).</title>
        <authorList>
            <person name="White R.A.III."/>
            <person name="Suttle C.A."/>
        </authorList>
    </citation>
    <scope>NUCLEOTIDE SEQUENCE [LARGE SCALE GENOMIC DNA]</scope>
    <source>
        <strain evidence="1 2">HER1398</strain>
    </source>
</reference>
<organism evidence="1 2">
    <name type="scientific">Sphingobacterium paucimobilis HER1398</name>
    <dbReference type="NCBI Taxonomy" id="1346330"/>
    <lineage>
        <taxon>Bacteria</taxon>
        <taxon>Pseudomonadati</taxon>
        <taxon>Bacteroidota</taxon>
        <taxon>Sphingobacteriia</taxon>
        <taxon>Sphingobacteriales</taxon>
        <taxon>Sphingobacteriaceae</taxon>
        <taxon>Sphingobacterium</taxon>
    </lineage>
</organism>
<protein>
    <recommendedName>
        <fullName evidence="3">Bacteriocin</fullName>
    </recommendedName>
</protein>
<dbReference type="EMBL" id="ATDL01000016">
    <property type="protein sequence ID" value="ERJ58396.1"/>
    <property type="molecule type" value="Genomic_DNA"/>
</dbReference>
<sequence length="59" mass="6825">MINRINDNYKKINRMESLTEKELLEIQGGYSLGVNYISCEVMMESVHRGGYSVKVNQKI</sequence>
<proteinExistence type="predicted"/>
<comment type="caution">
    <text evidence="1">The sequence shown here is derived from an EMBL/GenBank/DDBJ whole genome shotgun (WGS) entry which is preliminary data.</text>
</comment>
<evidence type="ECO:0008006" key="3">
    <source>
        <dbReference type="Google" id="ProtNLM"/>
    </source>
</evidence>
<keyword evidence="2" id="KW-1185">Reference proteome</keyword>
<accession>U2H9H6</accession>
<dbReference type="STRING" id="1346330.M472_06415"/>
<gene>
    <name evidence="1" type="ORF">M472_06415</name>
</gene>
<evidence type="ECO:0000313" key="2">
    <source>
        <dbReference type="Proteomes" id="UP000016584"/>
    </source>
</evidence>
<dbReference type="Proteomes" id="UP000016584">
    <property type="component" value="Unassembled WGS sequence"/>
</dbReference>